<accession>A0A2G2ZMY5</accession>
<dbReference type="PROSITE" id="PS51649">
    <property type="entry name" value="NPH3"/>
    <property type="match status" value="1"/>
</dbReference>
<dbReference type="GO" id="GO:0016567">
    <property type="term" value="P:protein ubiquitination"/>
    <property type="evidence" value="ECO:0007669"/>
    <property type="project" value="UniProtKB-UniPathway"/>
</dbReference>
<dbReference type="PANTHER" id="PTHR32370">
    <property type="entry name" value="OS12G0117600 PROTEIN"/>
    <property type="match status" value="1"/>
</dbReference>
<organism evidence="6 7">
    <name type="scientific">Capsicum annuum</name>
    <name type="common">Capsicum pepper</name>
    <dbReference type="NCBI Taxonomy" id="4072"/>
    <lineage>
        <taxon>Eukaryota</taxon>
        <taxon>Viridiplantae</taxon>
        <taxon>Streptophyta</taxon>
        <taxon>Embryophyta</taxon>
        <taxon>Tracheophyta</taxon>
        <taxon>Spermatophyta</taxon>
        <taxon>Magnoliopsida</taxon>
        <taxon>eudicotyledons</taxon>
        <taxon>Gunneridae</taxon>
        <taxon>Pentapetalae</taxon>
        <taxon>asterids</taxon>
        <taxon>lamiids</taxon>
        <taxon>Solanales</taxon>
        <taxon>Solanaceae</taxon>
        <taxon>Solanoideae</taxon>
        <taxon>Capsiceae</taxon>
        <taxon>Capsicum</taxon>
    </lineage>
</organism>
<feature type="domain" description="NPH3" evidence="5">
    <location>
        <begin position="370"/>
        <end position="655"/>
    </location>
</feature>
<evidence type="ECO:0000256" key="2">
    <source>
        <dbReference type="ARBA" id="ARBA00022786"/>
    </source>
</evidence>
<evidence type="ECO:0000259" key="4">
    <source>
        <dbReference type="PROSITE" id="PS50097"/>
    </source>
</evidence>
<dbReference type="Pfam" id="PF00651">
    <property type="entry name" value="BTB"/>
    <property type="match status" value="1"/>
</dbReference>
<dbReference type="Proteomes" id="UP000222542">
    <property type="component" value="Unassembled WGS sequence"/>
</dbReference>
<dbReference type="SUPFAM" id="SSF54695">
    <property type="entry name" value="POZ domain"/>
    <property type="match status" value="1"/>
</dbReference>
<dbReference type="AlphaFoldDB" id="A0A2G2ZMY5"/>
<dbReference type="InterPro" id="IPR000210">
    <property type="entry name" value="BTB/POZ_dom"/>
</dbReference>
<evidence type="ECO:0008006" key="8">
    <source>
        <dbReference type="Google" id="ProtNLM"/>
    </source>
</evidence>
<dbReference type="Gramene" id="PHT83352">
    <property type="protein sequence ID" value="PHT83352"/>
    <property type="gene ID" value="T459_11795"/>
</dbReference>
<dbReference type="UniPathway" id="UPA00143"/>
<keyword evidence="7" id="KW-1185">Reference proteome</keyword>
<evidence type="ECO:0000313" key="6">
    <source>
        <dbReference type="EMBL" id="PHT83352.1"/>
    </source>
</evidence>
<dbReference type="EMBL" id="AYRZ02000004">
    <property type="protein sequence ID" value="PHT83352.1"/>
    <property type="molecule type" value="Genomic_DNA"/>
</dbReference>
<dbReference type="InterPro" id="IPR011333">
    <property type="entry name" value="SKP1/BTB/POZ_sf"/>
</dbReference>
<protein>
    <recommendedName>
        <fullName evidence="8">NPH3 domain-containing protein</fullName>
    </recommendedName>
</protein>
<evidence type="ECO:0000313" key="7">
    <source>
        <dbReference type="Proteomes" id="UP000222542"/>
    </source>
</evidence>
<feature type="domain" description="BTB" evidence="4">
    <location>
        <begin position="264"/>
        <end position="332"/>
    </location>
</feature>
<dbReference type="STRING" id="4072.A0A2G2ZMY5"/>
<keyword evidence="2" id="KW-0833">Ubl conjugation pathway</keyword>
<reference evidence="6 7" key="2">
    <citation type="journal article" date="2017" name="Genome Biol.">
        <title>New reference genome sequences of hot pepper reveal the massive evolution of plant disease-resistance genes by retroduplication.</title>
        <authorList>
            <person name="Kim S."/>
            <person name="Park J."/>
            <person name="Yeom S.I."/>
            <person name="Kim Y.M."/>
            <person name="Seo E."/>
            <person name="Kim K.T."/>
            <person name="Kim M.S."/>
            <person name="Lee J.M."/>
            <person name="Cheong K."/>
            <person name="Shin H.S."/>
            <person name="Kim S.B."/>
            <person name="Han K."/>
            <person name="Lee J."/>
            <person name="Park M."/>
            <person name="Lee H.A."/>
            <person name="Lee H.Y."/>
            <person name="Lee Y."/>
            <person name="Oh S."/>
            <person name="Lee J.H."/>
            <person name="Choi E."/>
            <person name="Choi E."/>
            <person name="Lee S.E."/>
            <person name="Jeon J."/>
            <person name="Kim H."/>
            <person name="Choi G."/>
            <person name="Song H."/>
            <person name="Lee J."/>
            <person name="Lee S.C."/>
            <person name="Kwon J.K."/>
            <person name="Lee H.Y."/>
            <person name="Koo N."/>
            <person name="Hong Y."/>
            <person name="Kim R.W."/>
            <person name="Kang W.H."/>
            <person name="Huh J.H."/>
            <person name="Kang B.C."/>
            <person name="Yang T.J."/>
            <person name="Lee Y.H."/>
            <person name="Bennetzen J.L."/>
            <person name="Choi D."/>
        </authorList>
    </citation>
    <scope>NUCLEOTIDE SEQUENCE [LARGE SCALE GENOMIC DNA]</scope>
    <source>
        <strain evidence="7">cv. CM334</strain>
    </source>
</reference>
<comment type="similarity">
    <text evidence="3">Belongs to the NPH3 family.</text>
</comment>
<reference evidence="6 7" key="1">
    <citation type="journal article" date="2014" name="Nat. Genet.">
        <title>Genome sequence of the hot pepper provides insights into the evolution of pungency in Capsicum species.</title>
        <authorList>
            <person name="Kim S."/>
            <person name="Park M."/>
            <person name="Yeom S.I."/>
            <person name="Kim Y.M."/>
            <person name="Lee J.M."/>
            <person name="Lee H.A."/>
            <person name="Seo E."/>
            <person name="Choi J."/>
            <person name="Cheong K."/>
            <person name="Kim K.T."/>
            <person name="Jung K."/>
            <person name="Lee G.W."/>
            <person name="Oh S.K."/>
            <person name="Bae C."/>
            <person name="Kim S.B."/>
            <person name="Lee H.Y."/>
            <person name="Kim S.Y."/>
            <person name="Kim M.S."/>
            <person name="Kang B.C."/>
            <person name="Jo Y.D."/>
            <person name="Yang H.B."/>
            <person name="Jeong H.J."/>
            <person name="Kang W.H."/>
            <person name="Kwon J.K."/>
            <person name="Shin C."/>
            <person name="Lim J.Y."/>
            <person name="Park J.H."/>
            <person name="Huh J.H."/>
            <person name="Kim J.S."/>
            <person name="Kim B.D."/>
            <person name="Cohen O."/>
            <person name="Paran I."/>
            <person name="Suh M.C."/>
            <person name="Lee S.B."/>
            <person name="Kim Y.K."/>
            <person name="Shin Y."/>
            <person name="Noh S.J."/>
            <person name="Park J."/>
            <person name="Seo Y.S."/>
            <person name="Kwon S.Y."/>
            <person name="Kim H.A."/>
            <person name="Park J.M."/>
            <person name="Kim H.J."/>
            <person name="Choi S.B."/>
            <person name="Bosland P.W."/>
            <person name="Reeves G."/>
            <person name="Jo S.H."/>
            <person name="Lee B.W."/>
            <person name="Cho H.T."/>
            <person name="Choi H.S."/>
            <person name="Lee M.S."/>
            <person name="Yu Y."/>
            <person name="Do Choi Y."/>
            <person name="Park B.S."/>
            <person name="van Deynze A."/>
            <person name="Ashrafi H."/>
            <person name="Hill T."/>
            <person name="Kim W.T."/>
            <person name="Pai H.S."/>
            <person name="Ahn H.K."/>
            <person name="Yeam I."/>
            <person name="Giovannoni J.J."/>
            <person name="Rose J.K."/>
            <person name="Sorensen I."/>
            <person name="Lee S.J."/>
            <person name="Kim R.W."/>
            <person name="Choi I.Y."/>
            <person name="Choi B.S."/>
            <person name="Lim J.S."/>
            <person name="Lee Y.H."/>
            <person name="Choi D."/>
        </authorList>
    </citation>
    <scope>NUCLEOTIDE SEQUENCE [LARGE SCALE GENOMIC DNA]</scope>
    <source>
        <strain evidence="7">cv. CM334</strain>
    </source>
</reference>
<sequence>MIKFVINSLAKRFSLKDFGYLNYFLGVDVKQVPDSLILSQSKYILEILSELDMDNCKVSLIRPDISYAVNKLSQFMHTLTDEHWKAVKRVLRYLKETASSGLRILRSSDSNWYMYVDANWAGDPNDRISTSGYILFFGPNPVSWSSRKQRAVARSSTEAEYKSVANALAEITWVRNLLHELHVTIPKTPTIYCDNVGVTYLSHNPVFHTRMKHVAVDFAYVHDQVHAHQVHVTHTHACDQLADTFTKPLPKSAFIRYVAAELATAMVISVGDVKFYLHKFPLRLKSYRLQKLVARTNEENSDEINIHDIPGGPAAFEVCAKFCYNMTVTLNAYNVFAARCAAEYLEMYESVEKGNLIYTIEVFLTSCIFQIWKDSIIVLQTAKAFLPWFEELKSLVIVCNDKNERISSEAIGEALKAYANRRLPGFSKCSIQGSDPEKHQYLVDTIIWLLPKENRSVSCSFLIKLLQISIASECGQTVRSELKSRIGLHMEDATVGDLLIRAPDREAVIFDIDLVHDLVENFILHRKSSQIDYSADNRFQDISPAIASDDSEVKEARIIDGYLAEVARDPNLPQLKFINLAELVSDFSRPSPDGIYRAIDMYLKEHLGITKSERKRICKLMNRRKISAKACMHAVQNERLPLRVVVQVRFFEQVRATASSGGGSTPDLTKSVKALPPMGSQGCFTSATSNAEDNSDDVLTAKELKALKGELSTLKIE</sequence>
<proteinExistence type="inferred from homology"/>
<dbReference type="PROSITE" id="PS50097">
    <property type="entry name" value="BTB"/>
    <property type="match status" value="1"/>
</dbReference>
<dbReference type="SUPFAM" id="SSF56672">
    <property type="entry name" value="DNA/RNA polymerases"/>
    <property type="match status" value="1"/>
</dbReference>
<dbReference type="Gene3D" id="3.30.710.10">
    <property type="entry name" value="Potassium Channel Kv1.1, Chain A"/>
    <property type="match status" value="1"/>
</dbReference>
<name>A0A2G2ZMY5_CAPAN</name>
<dbReference type="CDD" id="cd09272">
    <property type="entry name" value="RNase_HI_RT_Ty1"/>
    <property type="match status" value="1"/>
</dbReference>
<evidence type="ECO:0000256" key="1">
    <source>
        <dbReference type="ARBA" id="ARBA00004906"/>
    </source>
</evidence>
<dbReference type="InterPro" id="IPR043454">
    <property type="entry name" value="NPH3/RPT2-like"/>
</dbReference>
<comment type="caution">
    <text evidence="6">The sequence shown here is derived from an EMBL/GenBank/DDBJ whole genome shotgun (WGS) entry which is preliminary data.</text>
</comment>
<dbReference type="InterPro" id="IPR027356">
    <property type="entry name" value="NPH3_dom"/>
</dbReference>
<comment type="pathway">
    <text evidence="1">Protein modification; protein ubiquitination.</text>
</comment>
<gene>
    <name evidence="6" type="ORF">T459_11795</name>
</gene>
<dbReference type="Pfam" id="PF03000">
    <property type="entry name" value="NPH3"/>
    <property type="match status" value="1"/>
</dbReference>
<dbReference type="InterPro" id="IPR043502">
    <property type="entry name" value="DNA/RNA_pol_sf"/>
</dbReference>
<evidence type="ECO:0000256" key="3">
    <source>
        <dbReference type="PROSITE-ProRule" id="PRU00982"/>
    </source>
</evidence>
<evidence type="ECO:0000259" key="5">
    <source>
        <dbReference type="PROSITE" id="PS51649"/>
    </source>
</evidence>